<evidence type="ECO:0000313" key="1">
    <source>
        <dbReference type="EMBL" id="KUJ85780.1"/>
    </source>
</evidence>
<sequence>MTEDVYWILRLTLKDGQDKVFETLMGEMVAATLKESGAKAYEWHRSGSAVHIYERYGSADDALIHLGHFRSNFASRFTAILEPTGMDVYGAVNDELRKALSAMGAQFYDHVGGFGR</sequence>
<dbReference type="EMBL" id="LQBQ01000001">
    <property type="protein sequence ID" value="KUJ85780.1"/>
    <property type="molecule type" value="Genomic_DNA"/>
</dbReference>
<evidence type="ECO:0000313" key="2">
    <source>
        <dbReference type="Proteomes" id="UP000053791"/>
    </source>
</evidence>
<keyword evidence="2" id="KW-1185">Reference proteome</keyword>
<dbReference type="STRING" id="1685379.AVO45_02005"/>
<organism evidence="1 2">
    <name type="scientific">Ruegeria marisrubri</name>
    <dbReference type="NCBI Taxonomy" id="1685379"/>
    <lineage>
        <taxon>Bacteria</taxon>
        <taxon>Pseudomonadati</taxon>
        <taxon>Pseudomonadota</taxon>
        <taxon>Alphaproteobacteria</taxon>
        <taxon>Rhodobacterales</taxon>
        <taxon>Roseobacteraceae</taxon>
        <taxon>Ruegeria</taxon>
    </lineage>
</organism>
<dbReference type="SUPFAM" id="SSF54909">
    <property type="entry name" value="Dimeric alpha+beta barrel"/>
    <property type="match status" value="1"/>
</dbReference>
<comment type="caution">
    <text evidence="1">The sequence shown here is derived from an EMBL/GenBank/DDBJ whole genome shotgun (WGS) entry which is preliminary data.</text>
</comment>
<dbReference type="InterPro" id="IPR011008">
    <property type="entry name" value="Dimeric_a/b-barrel"/>
</dbReference>
<accession>A0A101CYX9</accession>
<dbReference type="Gene3D" id="3.30.70.100">
    <property type="match status" value="1"/>
</dbReference>
<reference evidence="1 2" key="1">
    <citation type="submission" date="2015-12" db="EMBL/GenBank/DDBJ databases">
        <authorList>
            <person name="Shamseldin A."/>
            <person name="Moawad H."/>
            <person name="Abd El-Rahim W.M."/>
            <person name="Sadowsky M.J."/>
        </authorList>
    </citation>
    <scope>NUCLEOTIDE SEQUENCE [LARGE SCALE GENOMIC DNA]</scope>
    <source>
        <strain evidence="1 2">ZGT118</strain>
    </source>
</reference>
<dbReference type="AlphaFoldDB" id="A0A101CYX9"/>
<gene>
    <name evidence="1" type="ORF">AVO45_02005</name>
</gene>
<name>A0A101CYX9_9RHOB</name>
<dbReference type="RefSeq" id="WP_068344003.1">
    <property type="nucleotide sequence ID" value="NZ_LQBQ01000001.1"/>
</dbReference>
<dbReference type="Proteomes" id="UP000053791">
    <property type="component" value="Unassembled WGS sequence"/>
</dbReference>
<evidence type="ECO:0008006" key="3">
    <source>
        <dbReference type="Google" id="ProtNLM"/>
    </source>
</evidence>
<dbReference type="OrthoDB" id="2082794at2"/>
<proteinExistence type="predicted"/>
<protein>
    <recommendedName>
        <fullName evidence="3">Antibiotic biosynthesis monooxygenase</fullName>
    </recommendedName>
</protein>